<organism evidence="2">
    <name type="scientific">marine sediment metagenome</name>
    <dbReference type="NCBI Taxonomy" id="412755"/>
    <lineage>
        <taxon>unclassified sequences</taxon>
        <taxon>metagenomes</taxon>
        <taxon>ecological metagenomes</taxon>
    </lineage>
</organism>
<comment type="caution">
    <text evidence="2">The sequence shown here is derived from an EMBL/GenBank/DDBJ whole genome shotgun (WGS) entry which is preliminary data.</text>
</comment>
<evidence type="ECO:0000259" key="1">
    <source>
        <dbReference type="Pfam" id="PF26079"/>
    </source>
</evidence>
<proteinExistence type="predicted"/>
<feature type="non-terminal residue" evidence="2">
    <location>
        <position position="1"/>
    </location>
</feature>
<evidence type="ECO:0000313" key="2">
    <source>
        <dbReference type="EMBL" id="KKK94019.1"/>
    </source>
</evidence>
<sequence>TTVTSIPVSGTALPTENLAGGQNALTERSFYQDIFDAVIPFKQVSADFDLFEPAAVVIAVTVDVAVKDNFRRDEVSQAVDTFIDSFFNQRGLDDDFLTSELETFLFNNVQGIQNVGVTLPAADVTILASEYMDKGVVTINATGGIS</sequence>
<gene>
    <name evidence="2" type="ORF">LCGC14_2687030</name>
</gene>
<dbReference type="InterPro" id="IPR058530">
    <property type="entry name" value="Baseplate_J-like_C"/>
</dbReference>
<dbReference type="AlphaFoldDB" id="A0A0F9BUD9"/>
<name>A0A0F9BUD9_9ZZZZ</name>
<dbReference type="Pfam" id="PF26079">
    <property type="entry name" value="Baseplate_J_C"/>
    <property type="match status" value="1"/>
</dbReference>
<dbReference type="EMBL" id="LAZR01047526">
    <property type="protein sequence ID" value="KKK94019.1"/>
    <property type="molecule type" value="Genomic_DNA"/>
</dbReference>
<reference evidence="2" key="1">
    <citation type="journal article" date="2015" name="Nature">
        <title>Complex archaea that bridge the gap between prokaryotes and eukaryotes.</title>
        <authorList>
            <person name="Spang A."/>
            <person name="Saw J.H."/>
            <person name="Jorgensen S.L."/>
            <person name="Zaremba-Niedzwiedzka K."/>
            <person name="Martijn J."/>
            <person name="Lind A.E."/>
            <person name="van Eijk R."/>
            <person name="Schleper C."/>
            <person name="Guy L."/>
            <person name="Ettema T.J."/>
        </authorList>
    </citation>
    <scope>NUCLEOTIDE SEQUENCE</scope>
</reference>
<feature type="domain" description="Baseplate J-like C-terminal" evidence="1">
    <location>
        <begin position="58"/>
        <end position="139"/>
    </location>
</feature>
<accession>A0A0F9BUD9</accession>
<protein>
    <recommendedName>
        <fullName evidence="1">Baseplate J-like C-terminal domain-containing protein</fullName>
    </recommendedName>
</protein>